<dbReference type="Pfam" id="PF11820">
    <property type="entry name" value="DUF3339"/>
    <property type="match status" value="2"/>
</dbReference>
<sequence length="211" mass="23306">MSDWGPVFVAVVLFILLTPGLLIQIPGHNKVVEFGNFQTSGVSILVHSVIYFALMCIFLLAIGIHLYLGKRNRRASELLCIALICINLWETTSVHVNTLFHALVNTLNHVNPQFNFTNLPPATFFLCIPCSTSSSVRASSETMADWGPVLIGVVLFVLLQPGLLFQLPGNSKQLEFGSMRTNRKAIGVHTLIFFTIYAILVLAVHVHIYTG</sequence>
<dbReference type="AlphaFoldDB" id="A0AAD8NHH1"/>
<keyword evidence="1" id="KW-0472">Membrane</keyword>
<feature type="transmembrane region" description="Helical" evidence="1">
    <location>
        <begin position="80"/>
        <end position="104"/>
    </location>
</feature>
<proteinExistence type="predicted"/>
<gene>
    <name evidence="2" type="ORF">QVD17_36561</name>
</gene>
<evidence type="ECO:0008006" key="4">
    <source>
        <dbReference type="Google" id="ProtNLM"/>
    </source>
</evidence>
<dbReference type="Proteomes" id="UP001229421">
    <property type="component" value="Unassembled WGS sequence"/>
</dbReference>
<keyword evidence="1" id="KW-1133">Transmembrane helix</keyword>
<dbReference type="InterPro" id="IPR021775">
    <property type="entry name" value="DUF3339"/>
</dbReference>
<comment type="caution">
    <text evidence="2">The sequence shown here is derived from an EMBL/GenBank/DDBJ whole genome shotgun (WGS) entry which is preliminary data.</text>
</comment>
<organism evidence="2 3">
    <name type="scientific">Tagetes erecta</name>
    <name type="common">African marigold</name>
    <dbReference type="NCBI Taxonomy" id="13708"/>
    <lineage>
        <taxon>Eukaryota</taxon>
        <taxon>Viridiplantae</taxon>
        <taxon>Streptophyta</taxon>
        <taxon>Embryophyta</taxon>
        <taxon>Tracheophyta</taxon>
        <taxon>Spermatophyta</taxon>
        <taxon>Magnoliopsida</taxon>
        <taxon>eudicotyledons</taxon>
        <taxon>Gunneridae</taxon>
        <taxon>Pentapetalae</taxon>
        <taxon>asterids</taxon>
        <taxon>campanulids</taxon>
        <taxon>Asterales</taxon>
        <taxon>Asteraceae</taxon>
        <taxon>Asteroideae</taxon>
        <taxon>Heliantheae alliance</taxon>
        <taxon>Tageteae</taxon>
        <taxon>Tagetes</taxon>
    </lineage>
</organism>
<keyword evidence="1" id="KW-0812">Transmembrane</keyword>
<evidence type="ECO:0000313" key="3">
    <source>
        <dbReference type="Proteomes" id="UP001229421"/>
    </source>
</evidence>
<feature type="transmembrane region" description="Helical" evidence="1">
    <location>
        <begin position="146"/>
        <end position="165"/>
    </location>
</feature>
<dbReference type="EMBL" id="JAUHHV010000010">
    <property type="protein sequence ID" value="KAK1410029.1"/>
    <property type="molecule type" value="Genomic_DNA"/>
</dbReference>
<evidence type="ECO:0000256" key="1">
    <source>
        <dbReference type="SAM" id="Phobius"/>
    </source>
</evidence>
<reference evidence="2" key="1">
    <citation type="journal article" date="2023" name="bioRxiv">
        <title>Improved chromosome-level genome assembly for marigold (Tagetes erecta).</title>
        <authorList>
            <person name="Jiang F."/>
            <person name="Yuan L."/>
            <person name="Wang S."/>
            <person name="Wang H."/>
            <person name="Xu D."/>
            <person name="Wang A."/>
            <person name="Fan W."/>
        </authorList>
    </citation>
    <scope>NUCLEOTIDE SEQUENCE</scope>
    <source>
        <strain evidence="2">WSJ</strain>
        <tissue evidence="2">Leaf</tissue>
    </source>
</reference>
<accession>A0AAD8NHH1</accession>
<feature type="transmembrane region" description="Helical" evidence="1">
    <location>
        <begin position="186"/>
        <end position="208"/>
    </location>
</feature>
<protein>
    <recommendedName>
        <fullName evidence="4">Transmembrane protein</fullName>
    </recommendedName>
</protein>
<evidence type="ECO:0000313" key="2">
    <source>
        <dbReference type="EMBL" id="KAK1410029.1"/>
    </source>
</evidence>
<dbReference type="PANTHER" id="PTHR33128">
    <property type="entry name" value="OS05G0103400 PROTEIN"/>
    <property type="match status" value="1"/>
</dbReference>
<feature type="transmembrane region" description="Helical" evidence="1">
    <location>
        <begin position="45"/>
        <end position="68"/>
    </location>
</feature>
<dbReference type="PANTHER" id="PTHR33128:SF66">
    <property type="entry name" value="DUF3339 DOMAIN-CONTAINING PROTEIN"/>
    <property type="match status" value="1"/>
</dbReference>
<feature type="transmembrane region" description="Helical" evidence="1">
    <location>
        <begin position="7"/>
        <end position="25"/>
    </location>
</feature>
<name>A0AAD8NHH1_TARER</name>
<keyword evidence="3" id="KW-1185">Reference proteome</keyword>